<feature type="compositionally biased region" description="Basic and acidic residues" evidence="1">
    <location>
        <begin position="610"/>
        <end position="628"/>
    </location>
</feature>
<dbReference type="Pfam" id="PF08316">
    <property type="entry name" value="Pal1"/>
    <property type="match status" value="1"/>
</dbReference>
<dbReference type="AlphaFoldDB" id="A0A5C3EV19"/>
<feature type="compositionally biased region" description="Low complexity" evidence="1">
    <location>
        <begin position="581"/>
        <end position="593"/>
    </location>
</feature>
<feature type="compositionally biased region" description="Basic and acidic residues" evidence="1">
    <location>
        <begin position="669"/>
        <end position="678"/>
    </location>
</feature>
<dbReference type="GO" id="GO:0005737">
    <property type="term" value="C:cytoplasm"/>
    <property type="evidence" value="ECO:0007669"/>
    <property type="project" value="TreeGrafter"/>
</dbReference>
<evidence type="ECO:0000313" key="3">
    <source>
        <dbReference type="Proteomes" id="UP000323386"/>
    </source>
</evidence>
<feature type="region of interest" description="Disordered" evidence="1">
    <location>
        <begin position="16"/>
        <end position="48"/>
    </location>
</feature>
<feature type="compositionally biased region" description="Acidic residues" evidence="1">
    <location>
        <begin position="395"/>
        <end position="406"/>
    </location>
</feature>
<feature type="compositionally biased region" description="Basic residues" evidence="1">
    <location>
        <begin position="527"/>
        <end position="536"/>
    </location>
</feature>
<gene>
    <name evidence="2" type="ORF">PSFLO_01584</name>
</gene>
<feature type="region of interest" description="Disordered" evidence="1">
    <location>
        <begin position="444"/>
        <end position="678"/>
    </location>
</feature>
<protein>
    <submittedName>
        <fullName evidence="2">Uncharacterized protein</fullName>
    </submittedName>
</protein>
<feature type="region of interest" description="Disordered" evidence="1">
    <location>
        <begin position="241"/>
        <end position="268"/>
    </location>
</feature>
<name>A0A5C3EV19_9BASI</name>
<feature type="compositionally biased region" description="Basic and acidic residues" evidence="1">
    <location>
        <begin position="241"/>
        <end position="260"/>
    </location>
</feature>
<feature type="compositionally biased region" description="Basic residues" evidence="1">
    <location>
        <begin position="88"/>
        <end position="98"/>
    </location>
</feature>
<dbReference type="OrthoDB" id="5352132at2759"/>
<keyword evidence="3" id="KW-1185">Reference proteome</keyword>
<proteinExistence type="predicted"/>
<feature type="compositionally biased region" description="Basic residues" evidence="1">
    <location>
        <begin position="558"/>
        <end position="569"/>
    </location>
</feature>
<evidence type="ECO:0000313" key="2">
    <source>
        <dbReference type="EMBL" id="SPO36113.1"/>
    </source>
</evidence>
<feature type="region of interest" description="Disordered" evidence="1">
    <location>
        <begin position="74"/>
        <end position="99"/>
    </location>
</feature>
<reference evidence="2 3" key="1">
    <citation type="submission" date="2018-03" db="EMBL/GenBank/DDBJ databases">
        <authorList>
            <person name="Guldener U."/>
        </authorList>
    </citation>
    <scope>NUCLEOTIDE SEQUENCE [LARGE SCALE GENOMIC DNA]</scope>
    <source>
        <strain evidence="2 3">DAOM196992</strain>
    </source>
</reference>
<sequence length="678" mass="71971">MGECVTSSCAPLWLHARTPVPVPPPPPPPPLPPPAPPPDFHLQSSPANSLGAVRELCPPFIYTPSWASAHPDWLTSQSPVSSPSAPSLHHHHHRHHRPPLSDVVFPSPAPPSIATFAHLFRSADLYPLVALASSHDACLSPPPPPTPIDAARAPTGREAVLAALSDVVTVSPTSAADPSRPDRYEPSFSYSGAQPMPVTEPPPMVPARSPFENNNLPAPPPPPAKSGMAGKFANAFRRQTAEEKEAKRKAKEARMHEEINKSAAKSSRMDVIDRLDLSGINGASMFHHDSPYDACTPHMNRGKRAPVKAFDPNIDPMTGLPYRNGANGGRSDGRRGPSPLAKNKDLDDDDEKAGGSSSRPSLSTNGSRGGRRSATAPMVPSLGRDAQASTAELSLADDDYAPDADVDAEREWRANQGYHTQPSAVPDSRLDVSNPNADVWGVTAEPWQDFAQPKQREKGSRSLLSPHGAGGAYSGTTSAASSVFDMEAVMTGKKPARTEDELAAGSASPFPEPNWQEKNGASDGPKRSKSLMKRIKSMKENPNVPPPDDGVEMGALNGRRRRGQAHRHSPSTPPIRTDGFAAQSSSRAAADAAVGLSPGEYSGRGTGTPLDRHAEEAGDSKATPRNETDTLGYFGGERNERPGRSPGEGGLGRSGSIFNKFKRGGKASKSSERESVYA</sequence>
<organism evidence="2 3">
    <name type="scientific">Pseudozyma flocculosa</name>
    <dbReference type="NCBI Taxonomy" id="84751"/>
    <lineage>
        <taxon>Eukaryota</taxon>
        <taxon>Fungi</taxon>
        <taxon>Dikarya</taxon>
        <taxon>Basidiomycota</taxon>
        <taxon>Ustilaginomycotina</taxon>
        <taxon>Ustilaginomycetes</taxon>
        <taxon>Ustilaginales</taxon>
        <taxon>Ustilaginaceae</taxon>
        <taxon>Pseudozyma</taxon>
    </lineage>
</organism>
<accession>A0A5C3EV19</accession>
<feature type="region of interest" description="Disordered" evidence="1">
    <location>
        <begin position="171"/>
        <end position="222"/>
    </location>
</feature>
<evidence type="ECO:0000256" key="1">
    <source>
        <dbReference type="SAM" id="MobiDB-lite"/>
    </source>
</evidence>
<feature type="compositionally biased region" description="Low complexity" evidence="1">
    <location>
        <begin position="76"/>
        <end position="87"/>
    </location>
</feature>
<feature type="region of interest" description="Disordered" evidence="1">
    <location>
        <begin position="297"/>
        <end position="432"/>
    </location>
</feature>
<feature type="compositionally biased region" description="Pro residues" evidence="1">
    <location>
        <begin position="20"/>
        <end position="39"/>
    </location>
</feature>
<dbReference type="Proteomes" id="UP000323386">
    <property type="component" value="Unassembled WGS sequence"/>
</dbReference>
<feature type="compositionally biased region" description="Polar residues" evidence="1">
    <location>
        <begin position="355"/>
        <end position="366"/>
    </location>
</feature>
<dbReference type="EMBL" id="OOIP01000003">
    <property type="protein sequence ID" value="SPO36113.1"/>
    <property type="molecule type" value="Genomic_DNA"/>
</dbReference>
<dbReference type="InterPro" id="IPR013226">
    <property type="entry name" value="Pal1"/>
</dbReference>
<dbReference type="PANTHER" id="PTHR28307">
    <property type="entry name" value="PROTEIN PAL1"/>
    <property type="match status" value="1"/>
</dbReference>
<dbReference type="PANTHER" id="PTHR28307:SF2">
    <property type="entry name" value="PROTEIN PAL1"/>
    <property type="match status" value="1"/>
</dbReference>